<evidence type="ECO:0000256" key="3">
    <source>
        <dbReference type="ARBA" id="ARBA00022884"/>
    </source>
</evidence>
<dbReference type="GO" id="GO:0005634">
    <property type="term" value="C:nucleus"/>
    <property type="evidence" value="ECO:0007669"/>
    <property type="project" value="UniProtKB-SubCell"/>
</dbReference>
<dbReference type="SUPFAM" id="SSF54928">
    <property type="entry name" value="RNA-binding domain, RBD"/>
    <property type="match status" value="1"/>
</dbReference>
<evidence type="ECO:0000256" key="4">
    <source>
        <dbReference type="ARBA" id="ARBA00023242"/>
    </source>
</evidence>
<dbReference type="GeneID" id="14888873"/>
<dbReference type="InterPro" id="IPR012677">
    <property type="entry name" value="Nucleotide-bd_a/b_plait_sf"/>
</dbReference>
<dbReference type="VEuPathDB" id="AmoebaDB:EIN_461630"/>
<evidence type="ECO:0000256" key="2">
    <source>
        <dbReference type="ARBA" id="ARBA00022737"/>
    </source>
</evidence>
<dbReference type="PANTHER" id="PTHR48039:SF5">
    <property type="entry name" value="RNA-BINDING PROTEIN 28"/>
    <property type="match status" value="1"/>
</dbReference>
<evidence type="ECO:0000256" key="5">
    <source>
        <dbReference type="PROSITE-ProRule" id="PRU00176"/>
    </source>
</evidence>
<dbReference type="EMBL" id="KB206565">
    <property type="protein sequence ID" value="ELP89867.1"/>
    <property type="molecule type" value="Genomic_DNA"/>
</dbReference>
<keyword evidence="4" id="KW-0539">Nucleus</keyword>
<dbReference type="InterPro" id="IPR035979">
    <property type="entry name" value="RBD_domain_sf"/>
</dbReference>
<keyword evidence="8" id="KW-0687">Ribonucleoprotein</keyword>
<reference evidence="8 9" key="1">
    <citation type="submission" date="2012-10" db="EMBL/GenBank/DDBJ databases">
        <authorList>
            <person name="Zafar N."/>
            <person name="Inman J."/>
            <person name="Hall N."/>
            <person name="Lorenzi H."/>
            <person name="Caler E."/>
        </authorList>
    </citation>
    <scope>NUCLEOTIDE SEQUENCE [LARGE SCALE GENOMIC DNA]</scope>
    <source>
        <strain evidence="8 9">IP1</strain>
    </source>
</reference>
<dbReference type="Proteomes" id="UP000014680">
    <property type="component" value="Unassembled WGS sequence"/>
</dbReference>
<feature type="compositionally biased region" description="Basic and acidic residues" evidence="6">
    <location>
        <begin position="201"/>
        <end position="290"/>
    </location>
</feature>
<evidence type="ECO:0000256" key="6">
    <source>
        <dbReference type="SAM" id="MobiDB-lite"/>
    </source>
</evidence>
<protein>
    <submittedName>
        <fullName evidence="8">U1 small nuclear ribonucleoprotein 70 kDa, putative</fullName>
    </submittedName>
</protein>
<dbReference type="AlphaFoldDB" id="A0A0A1U684"/>
<feature type="region of interest" description="Disordered" evidence="6">
    <location>
        <begin position="360"/>
        <end position="388"/>
    </location>
</feature>
<dbReference type="PROSITE" id="PS50102">
    <property type="entry name" value="RRM"/>
    <property type="match status" value="1"/>
</dbReference>
<dbReference type="GO" id="GO:1990904">
    <property type="term" value="C:ribonucleoprotein complex"/>
    <property type="evidence" value="ECO:0007669"/>
    <property type="project" value="UniProtKB-KW"/>
</dbReference>
<evidence type="ECO:0000313" key="9">
    <source>
        <dbReference type="Proteomes" id="UP000014680"/>
    </source>
</evidence>
<accession>A0A0A1U684</accession>
<comment type="subcellular location">
    <subcellularLocation>
        <location evidence="1">Nucleus</location>
    </subcellularLocation>
</comment>
<dbReference type="SMART" id="SM00360">
    <property type="entry name" value="RRM"/>
    <property type="match status" value="1"/>
</dbReference>
<dbReference type="OMA" id="FIEYQHK"/>
<dbReference type="Pfam" id="PF12220">
    <property type="entry name" value="U1snRNP70_N"/>
    <property type="match status" value="1"/>
</dbReference>
<evidence type="ECO:0000256" key="1">
    <source>
        <dbReference type="ARBA" id="ARBA00004123"/>
    </source>
</evidence>
<dbReference type="GO" id="GO:0003729">
    <property type="term" value="F:mRNA binding"/>
    <property type="evidence" value="ECO:0007669"/>
    <property type="project" value="TreeGrafter"/>
</dbReference>
<dbReference type="KEGG" id="eiv:EIN_461630"/>
<feature type="domain" description="RRM" evidence="7">
    <location>
        <begin position="108"/>
        <end position="185"/>
    </location>
</feature>
<organism evidence="8 9">
    <name type="scientific">Entamoeba invadens IP1</name>
    <dbReference type="NCBI Taxonomy" id="370355"/>
    <lineage>
        <taxon>Eukaryota</taxon>
        <taxon>Amoebozoa</taxon>
        <taxon>Evosea</taxon>
        <taxon>Archamoebae</taxon>
        <taxon>Mastigamoebida</taxon>
        <taxon>Entamoebidae</taxon>
        <taxon>Entamoeba</taxon>
    </lineage>
</organism>
<proteinExistence type="predicted"/>
<dbReference type="OrthoDB" id="272703at2759"/>
<evidence type="ECO:0000259" key="7">
    <source>
        <dbReference type="PROSITE" id="PS50102"/>
    </source>
</evidence>
<keyword evidence="9" id="KW-1185">Reference proteome</keyword>
<keyword evidence="2" id="KW-0677">Repeat</keyword>
<dbReference type="InterPro" id="IPR022023">
    <property type="entry name" value="U1snRNP70_N"/>
</dbReference>
<sequence>MVSVLPKNLQSLFIPNEPIATFPPQEKKFYPHYSGISDIFNLIKESPPDEATSVLEDPKKPFTPIWTKSGLKALKEYKKRDSIKALQDAMKAEWNPTQRTGVTDNPNRTVFVRGVPKDVEEGELKNIFWEFGDVKNVIFVKNKKGKRVNYCFVEFVHHSDAERAARRGDLMRIGEKRVNVEMERGRVDDKFLPTKIGGVRRKAERERRRSRSRERDFGRNRSEKYERKTSTIRDARGDGGRMAKDMSDRFEGKSIVRSERSERKNTRDMDRRDDRPSQPSRRDDRRDDRDRYDDRRRYDDRLLDDSRRDDRRRYDDRWVGDRRDDLRRDDRAYQPLRRDDRRDDRDRYDDRRRYDDRQFDDSRRDDRDRRRDEERRPMNYRDFLNSKI</sequence>
<feature type="region of interest" description="Disordered" evidence="6">
    <location>
        <begin position="198"/>
        <end position="290"/>
    </location>
</feature>
<dbReference type="InterPro" id="IPR000504">
    <property type="entry name" value="RRM_dom"/>
</dbReference>
<keyword evidence="3 5" id="KW-0694">RNA-binding</keyword>
<evidence type="ECO:0000313" key="8">
    <source>
        <dbReference type="EMBL" id="ELP89867.1"/>
    </source>
</evidence>
<feature type="compositionally biased region" description="Basic and acidic residues" evidence="6">
    <location>
        <begin position="360"/>
        <end position="379"/>
    </location>
</feature>
<name>A0A0A1U684_ENTIV</name>
<dbReference type="RefSeq" id="XP_004256638.1">
    <property type="nucleotide sequence ID" value="XM_004256590.1"/>
</dbReference>
<dbReference type="Pfam" id="PF00076">
    <property type="entry name" value="RRM_1"/>
    <property type="match status" value="1"/>
</dbReference>
<gene>
    <name evidence="8" type="ORF">EIN_461630</name>
</gene>
<dbReference type="Gene3D" id="3.30.70.330">
    <property type="match status" value="1"/>
</dbReference>
<dbReference type="PANTHER" id="PTHR48039">
    <property type="entry name" value="RNA-BINDING MOTIF PROTEIN 14B"/>
    <property type="match status" value="1"/>
</dbReference>
<dbReference type="InterPro" id="IPR051945">
    <property type="entry name" value="RRM_MRD1_RNA_proc_ribogen"/>
</dbReference>